<proteinExistence type="predicted"/>
<reference evidence="2 3" key="1">
    <citation type="journal article" date="2021" name="bioRxiv">
        <title>Chromosome-scale and haplotype-resolved genome assembly of a tetraploid potato cultivar.</title>
        <authorList>
            <person name="Sun H."/>
            <person name="Jiao W.-B."/>
            <person name="Krause K."/>
            <person name="Campoy J.A."/>
            <person name="Goel M."/>
            <person name="Folz-Donahue K."/>
            <person name="Kukat C."/>
            <person name="Huettel B."/>
            <person name="Schneeberger K."/>
        </authorList>
    </citation>
    <scope>NUCLEOTIDE SEQUENCE [LARGE SCALE GENOMIC DNA]</scope>
    <source>
        <strain evidence="2">SolTubOtavaFocal</strain>
        <tissue evidence="2">Leaves</tissue>
    </source>
</reference>
<evidence type="ECO:0000313" key="3">
    <source>
        <dbReference type="Proteomes" id="UP000826656"/>
    </source>
</evidence>
<comment type="caution">
    <text evidence="2">The sequence shown here is derived from an EMBL/GenBank/DDBJ whole genome shotgun (WGS) entry which is preliminary data.</text>
</comment>
<keyword evidence="3" id="KW-1185">Reference proteome</keyword>
<name>A0ABQ7WT92_SOLTU</name>
<protein>
    <submittedName>
        <fullName evidence="2">Uncharacterized protein</fullName>
    </submittedName>
</protein>
<accession>A0ABQ7WT92</accession>
<gene>
    <name evidence="2" type="ORF">KY290_003567</name>
</gene>
<evidence type="ECO:0000256" key="1">
    <source>
        <dbReference type="SAM" id="SignalP"/>
    </source>
</evidence>
<evidence type="ECO:0000313" key="2">
    <source>
        <dbReference type="EMBL" id="KAH0783969.1"/>
    </source>
</evidence>
<dbReference type="Proteomes" id="UP000826656">
    <property type="component" value="Unassembled WGS sequence"/>
</dbReference>
<feature type="chain" id="PRO_5045238668" evidence="1">
    <location>
        <begin position="25"/>
        <end position="81"/>
    </location>
</feature>
<feature type="signal peptide" evidence="1">
    <location>
        <begin position="1"/>
        <end position="24"/>
    </location>
</feature>
<organism evidence="2 3">
    <name type="scientific">Solanum tuberosum</name>
    <name type="common">Potato</name>
    <dbReference type="NCBI Taxonomy" id="4113"/>
    <lineage>
        <taxon>Eukaryota</taxon>
        <taxon>Viridiplantae</taxon>
        <taxon>Streptophyta</taxon>
        <taxon>Embryophyta</taxon>
        <taxon>Tracheophyta</taxon>
        <taxon>Spermatophyta</taxon>
        <taxon>Magnoliopsida</taxon>
        <taxon>eudicotyledons</taxon>
        <taxon>Gunneridae</taxon>
        <taxon>Pentapetalae</taxon>
        <taxon>asterids</taxon>
        <taxon>lamiids</taxon>
        <taxon>Solanales</taxon>
        <taxon>Solanaceae</taxon>
        <taxon>Solanoideae</taxon>
        <taxon>Solaneae</taxon>
        <taxon>Solanum</taxon>
    </lineage>
</organism>
<dbReference type="EMBL" id="JAIVGD010000001">
    <property type="protein sequence ID" value="KAH0783969.1"/>
    <property type="molecule type" value="Genomic_DNA"/>
</dbReference>
<keyword evidence="1" id="KW-0732">Signal</keyword>
<sequence length="81" mass="9212">MARLERTLILALWHSALEMVGVIANTTSLGVEELTIHEVVAYCIKEQLMPLIMETSSLIIKKVIDEDWDSLWAISMEVQKI</sequence>